<dbReference type="Gene3D" id="2.10.25.10">
    <property type="entry name" value="Laminin"/>
    <property type="match status" value="1"/>
</dbReference>
<feature type="chain" id="PRO_5028335518" evidence="3">
    <location>
        <begin position="18"/>
        <end position="108"/>
    </location>
</feature>
<protein>
    <submittedName>
        <fullName evidence="6">Inducible metalloproteinase inhibitor protein-like</fullName>
    </submittedName>
</protein>
<dbReference type="InterPro" id="IPR002919">
    <property type="entry name" value="TIL_dom"/>
</dbReference>
<dbReference type="SUPFAM" id="SSF57567">
    <property type="entry name" value="Serine protease inhibitors"/>
    <property type="match status" value="1"/>
</dbReference>
<dbReference type="FunCoup" id="A0A6P6Y655">
    <property type="interactions" value="2"/>
</dbReference>
<dbReference type="PANTHER" id="PTHR23259:SF70">
    <property type="entry name" value="ACCESSORY GLAND PROTEIN ACP62F-RELATED"/>
    <property type="match status" value="1"/>
</dbReference>
<keyword evidence="2" id="KW-1015">Disulfide bond</keyword>
<evidence type="ECO:0000313" key="5">
    <source>
        <dbReference type="Proteomes" id="UP000515146"/>
    </source>
</evidence>
<dbReference type="RefSeq" id="XP_027200481.1">
    <property type="nucleotide sequence ID" value="XM_027344680.1"/>
</dbReference>
<dbReference type="InterPro" id="IPR036084">
    <property type="entry name" value="Ser_inhib-like_sf"/>
</dbReference>
<dbReference type="CDD" id="cd19941">
    <property type="entry name" value="TIL"/>
    <property type="match status" value="1"/>
</dbReference>
<dbReference type="Proteomes" id="UP000515146">
    <property type="component" value="Unplaced"/>
</dbReference>
<evidence type="ECO:0000256" key="3">
    <source>
        <dbReference type="SAM" id="SignalP"/>
    </source>
</evidence>
<dbReference type="Pfam" id="PF01826">
    <property type="entry name" value="TIL"/>
    <property type="match status" value="1"/>
</dbReference>
<dbReference type="InParanoid" id="A0A6P6Y655"/>
<evidence type="ECO:0000313" key="6">
    <source>
        <dbReference type="RefSeq" id="XP_027200481.1"/>
    </source>
</evidence>
<gene>
    <name evidence="6" type="primary">LOC113794561</name>
</gene>
<keyword evidence="6" id="KW-0483">Metalloprotease inhibitor</keyword>
<evidence type="ECO:0000259" key="4">
    <source>
        <dbReference type="Pfam" id="PF01826"/>
    </source>
</evidence>
<dbReference type="AlphaFoldDB" id="A0A6P6Y655"/>
<keyword evidence="3" id="KW-0732">Signal</keyword>
<name>A0A6P6Y655_DERPT</name>
<accession>A0A6P6Y655</accession>
<keyword evidence="1 6" id="KW-0646">Protease inhibitor</keyword>
<feature type="domain" description="TIL" evidence="4">
    <location>
        <begin position="38"/>
        <end position="99"/>
    </location>
</feature>
<feature type="signal peptide" evidence="3">
    <location>
        <begin position="1"/>
        <end position="17"/>
    </location>
</feature>
<proteinExistence type="predicted"/>
<dbReference type="PANTHER" id="PTHR23259">
    <property type="entry name" value="RIDDLE"/>
    <property type="match status" value="1"/>
</dbReference>
<dbReference type="GO" id="GO:0030414">
    <property type="term" value="F:peptidase inhibitor activity"/>
    <property type="evidence" value="ECO:0007669"/>
    <property type="project" value="UniProtKB-KW"/>
</dbReference>
<sequence length="108" mass="11999">MKLIIITILLFVTPLWAHTLEMPTTTAMHNAENMKMNCPENEEYHECGTACPDTCANKDEVRPCIMVCRSGCFCQKGFVRSGVSESNKSLGHCVSLGECENILKNQSN</sequence>
<evidence type="ECO:0000256" key="1">
    <source>
        <dbReference type="ARBA" id="ARBA00022690"/>
    </source>
</evidence>
<reference evidence="6" key="1">
    <citation type="submission" date="2025-08" db="UniProtKB">
        <authorList>
            <consortium name="RefSeq"/>
        </authorList>
    </citation>
    <scope>IDENTIFICATION</scope>
    <source>
        <strain evidence="6">Airmid</strain>
    </source>
</reference>
<dbReference type="OMA" id="NEEYHEC"/>
<keyword evidence="5" id="KW-1185">Reference proteome</keyword>
<keyword evidence="6" id="KW-0481">Metalloenzyme inhibitor</keyword>
<dbReference type="OrthoDB" id="6508002at2759"/>
<organism evidence="5 6">
    <name type="scientific">Dermatophagoides pteronyssinus</name>
    <name type="common">European house dust mite</name>
    <dbReference type="NCBI Taxonomy" id="6956"/>
    <lineage>
        <taxon>Eukaryota</taxon>
        <taxon>Metazoa</taxon>
        <taxon>Ecdysozoa</taxon>
        <taxon>Arthropoda</taxon>
        <taxon>Chelicerata</taxon>
        <taxon>Arachnida</taxon>
        <taxon>Acari</taxon>
        <taxon>Acariformes</taxon>
        <taxon>Sarcoptiformes</taxon>
        <taxon>Astigmata</taxon>
        <taxon>Psoroptidia</taxon>
        <taxon>Analgoidea</taxon>
        <taxon>Pyroglyphidae</taxon>
        <taxon>Dermatophagoidinae</taxon>
        <taxon>Dermatophagoides</taxon>
    </lineage>
</organism>
<dbReference type="KEGG" id="dpte:113794561"/>
<evidence type="ECO:0000256" key="2">
    <source>
        <dbReference type="ARBA" id="ARBA00023157"/>
    </source>
</evidence>
<dbReference type="InterPro" id="IPR051368">
    <property type="entry name" value="SerProtInhib-TIL_Domain"/>
</dbReference>